<keyword evidence="3" id="KW-1185">Reference proteome</keyword>
<keyword evidence="2" id="KW-0315">Glutamine amidotransferase</keyword>
<reference evidence="2" key="1">
    <citation type="journal article" date="2019" name="PLoS Negl. Trop. Dis.">
        <title>Revisiting the worldwide diversity of Leptospira species in the environment.</title>
        <authorList>
            <person name="Vincent A.T."/>
            <person name="Schiettekatte O."/>
            <person name="Bourhy P."/>
            <person name="Veyrier F.J."/>
            <person name="Picardeau M."/>
        </authorList>
    </citation>
    <scope>NUCLEOTIDE SEQUENCE [LARGE SCALE GENOMIC DNA]</scope>
    <source>
        <strain evidence="2">SSS9</strain>
    </source>
</reference>
<dbReference type="RefSeq" id="WP_135588337.1">
    <property type="nucleotide sequence ID" value="NZ_RQEP01000018.1"/>
</dbReference>
<dbReference type="GO" id="GO:0016740">
    <property type="term" value="F:transferase activity"/>
    <property type="evidence" value="ECO:0007669"/>
    <property type="project" value="UniProtKB-KW"/>
</dbReference>
<evidence type="ECO:0000313" key="2">
    <source>
        <dbReference type="EMBL" id="TGK00680.1"/>
    </source>
</evidence>
<organism evidence="2 3">
    <name type="scientific">Leptospira semungkisensis</name>
    <dbReference type="NCBI Taxonomy" id="2484985"/>
    <lineage>
        <taxon>Bacteria</taxon>
        <taxon>Pseudomonadati</taxon>
        <taxon>Spirochaetota</taxon>
        <taxon>Spirochaetia</taxon>
        <taxon>Leptospirales</taxon>
        <taxon>Leptospiraceae</taxon>
        <taxon>Leptospira</taxon>
    </lineage>
</organism>
<dbReference type="PROSITE" id="PS51273">
    <property type="entry name" value="GATASE_TYPE_1"/>
    <property type="match status" value="1"/>
</dbReference>
<proteinExistence type="predicted"/>
<dbReference type="FunFam" id="3.40.50.880:FF:000033">
    <property type="entry name" value="Glutamine amidotransferase class-I"/>
    <property type="match status" value="1"/>
</dbReference>
<evidence type="ECO:0000259" key="1">
    <source>
        <dbReference type="Pfam" id="PF00117"/>
    </source>
</evidence>
<name>A0A4R9FR82_9LEPT</name>
<dbReference type="InterPro" id="IPR029062">
    <property type="entry name" value="Class_I_gatase-like"/>
</dbReference>
<dbReference type="Pfam" id="PF00117">
    <property type="entry name" value="GATase"/>
    <property type="match status" value="1"/>
</dbReference>
<dbReference type="SUPFAM" id="SSF52317">
    <property type="entry name" value="Class I glutamine amidotransferase-like"/>
    <property type="match status" value="1"/>
</dbReference>
<dbReference type="EMBL" id="RQEP01000018">
    <property type="protein sequence ID" value="TGK00680.1"/>
    <property type="molecule type" value="Genomic_DNA"/>
</dbReference>
<dbReference type="PANTHER" id="PTHR42695:SF5">
    <property type="entry name" value="GLUTAMINE AMIDOTRANSFERASE YLR126C-RELATED"/>
    <property type="match status" value="1"/>
</dbReference>
<dbReference type="OrthoDB" id="9813383at2"/>
<dbReference type="Proteomes" id="UP000297453">
    <property type="component" value="Unassembled WGS sequence"/>
</dbReference>
<dbReference type="InterPro" id="IPR017926">
    <property type="entry name" value="GATASE"/>
</dbReference>
<dbReference type="InterPro" id="IPR044992">
    <property type="entry name" value="ChyE-like"/>
</dbReference>
<dbReference type="AlphaFoldDB" id="A0A4R9FR82"/>
<dbReference type="CDD" id="cd01741">
    <property type="entry name" value="GATase1_1"/>
    <property type="match status" value="1"/>
</dbReference>
<accession>A0A4R9FR82</accession>
<comment type="caution">
    <text evidence="2">The sequence shown here is derived from an EMBL/GenBank/DDBJ whole genome shotgun (WGS) entry which is preliminary data.</text>
</comment>
<evidence type="ECO:0000313" key="3">
    <source>
        <dbReference type="Proteomes" id="UP000297453"/>
    </source>
</evidence>
<sequence>MRCLIVRFKDCEGPGTLLEAIESRNYKITYLNAYDPRVHLMPGAHQMFDLVVLLGGPQTVHDSSQAHFFRPWLDLASNLISMKDKKVIGICLGSQILASALGAKVYAGDKGPEVGFSDVKISNPSHPAFKKLQSQTSFPAFHLHEDVFDLPKGANLLLQGSFYPNQMFEFENRIFGIQCHLEVTESMLKTWKKVHSEFIRKAGWIPGPETEDLRSQMEDAGKALFEGILDL</sequence>
<dbReference type="Gene3D" id="3.40.50.880">
    <property type="match status" value="1"/>
</dbReference>
<feature type="domain" description="Glutamine amidotransferase" evidence="1">
    <location>
        <begin position="17"/>
        <end position="186"/>
    </location>
</feature>
<keyword evidence="2" id="KW-0808">Transferase</keyword>
<protein>
    <submittedName>
        <fullName evidence="2">Type 1 glutamine amidotransferase</fullName>
    </submittedName>
</protein>
<gene>
    <name evidence="2" type="ORF">EHO59_12090</name>
</gene>
<dbReference type="GO" id="GO:0005829">
    <property type="term" value="C:cytosol"/>
    <property type="evidence" value="ECO:0007669"/>
    <property type="project" value="TreeGrafter"/>
</dbReference>
<dbReference type="PANTHER" id="PTHR42695">
    <property type="entry name" value="GLUTAMINE AMIDOTRANSFERASE YLR126C-RELATED"/>
    <property type="match status" value="1"/>
</dbReference>